<comment type="subcellular location">
    <subcellularLocation>
        <location evidence="1">Nucleus</location>
    </subcellularLocation>
</comment>
<keyword evidence="8" id="KW-0234">DNA repair</keyword>
<dbReference type="GO" id="GO:0000724">
    <property type="term" value="P:double-strand break repair via homologous recombination"/>
    <property type="evidence" value="ECO:0007669"/>
    <property type="project" value="TreeGrafter"/>
</dbReference>
<dbReference type="GO" id="GO:0003684">
    <property type="term" value="F:damaged DNA binding"/>
    <property type="evidence" value="ECO:0007669"/>
    <property type="project" value="TreeGrafter"/>
</dbReference>
<comment type="similarity">
    <text evidence="2">Belongs to the XPF family.</text>
</comment>
<evidence type="ECO:0000313" key="13">
    <source>
        <dbReference type="Proteomes" id="UP001344447"/>
    </source>
</evidence>
<evidence type="ECO:0000256" key="3">
    <source>
        <dbReference type="ARBA" id="ARBA00022722"/>
    </source>
</evidence>
<keyword evidence="5" id="KW-0227">DNA damage</keyword>
<dbReference type="InterPro" id="IPR010994">
    <property type="entry name" value="RuvA_2-like"/>
</dbReference>
<dbReference type="Proteomes" id="UP001344447">
    <property type="component" value="Unassembled WGS sequence"/>
</dbReference>
<dbReference type="InterPro" id="IPR011335">
    <property type="entry name" value="Restrct_endonuc-II-like"/>
</dbReference>
<evidence type="ECO:0000256" key="8">
    <source>
        <dbReference type="ARBA" id="ARBA00023204"/>
    </source>
</evidence>
<comment type="caution">
    <text evidence="12">The sequence shown here is derived from an EMBL/GenBank/DDBJ whole genome shotgun (WGS) entry which is preliminary data.</text>
</comment>
<dbReference type="Gene3D" id="3.40.50.10130">
    <property type="match status" value="1"/>
</dbReference>
<evidence type="ECO:0000256" key="10">
    <source>
        <dbReference type="SAM" id="MobiDB-lite"/>
    </source>
</evidence>
<evidence type="ECO:0000256" key="6">
    <source>
        <dbReference type="ARBA" id="ARBA00022801"/>
    </source>
</evidence>
<dbReference type="PANTHER" id="PTHR10150:SF0">
    <property type="entry name" value="DNA REPAIR ENDONUCLEASE XPF"/>
    <property type="match status" value="1"/>
</dbReference>
<feature type="domain" description="ERCC4" evidence="11">
    <location>
        <begin position="727"/>
        <end position="807"/>
    </location>
</feature>
<gene>
    <name evidence="12" type="ORF">RB653_001122</name>
</gene>
<evidence type="ECO:0000313" key="12">
    <source>
        <dbReference type="EMBL" id="KAK5581094.1"/>
    </source>
</evidence>
<evidence type="ECO:0000256" key="7">
    <source>
        <dbReference type="ARBA" id="ARBA00023125"/>
    </source>
</evidence>
<keyword evidence="13" id="KW-1185">Reference proteome</keyword>
<feature type="region of interest" description="Disordered" evidence="10">
    <location>
        <begin position="460"/>
        <end position="480"/>
    </location>
</feature>
<dbReference type="GO" id="GO:0000014">
    <property type="term" value="F:single-stranded DNA endodeoxyribonuclease activity"/>
    <property type="evidence" value="ECO:0007669"/>
    <property type="project" value="TreeGrafter"/>
</dbReference>
<dbReference type="SUPFAM" id="SSF47781">
    <property type="entry name" value="RuvA domain 2-like"/>
    <property type="match status" value="1"/>
</dbReference>
<dbReference type="PANTHER" id="PTHR10150">
    <property type="entry name" value="DNA REPAIR ENDONUCLEASE XPF"/>
    <property type="match status" value="1"/>
</dbReference>
<proteinExistence type="inferred from homology"/>
<dbReference type="AlphaFoldDB" id="A0AAN7TWD9"/>
<dbReference type="Pfam" id="PF02732">
    <property type="entry name" value="ERCC4"/>
    <property type="match status" value="1"/>
</dbReference>
<feature type="compositionally biased region" description="Low complexity" evidence="10">
    <location>
        <begin position="462"/>
        <end position="480"/>
    </location>
</feature>
<dbReference type="FunFam" id="3.40.50.10130:FF:000002">
    <property type="entry name" value="DNA repair endonuclease XPF"/>
    <property type="match status" value="1"/>
</dbReference>
<evidence type="ECO:0000256" key="2">
    <source>
        <dbReference type="ARBA" id="ARBA00010015"/>
    </source>
</evidence>
<keyword evidence="3" id="KW-0540">Nuclease</keyword>
<evidence type="ECO:0000259" key="11">
    <source>
        <dbReference type="SMART" id="SM00891"/>
    </source>
</evidence>
<keyword evidence="9" id="KW-0539">Nucleus</keyword>
<name>A0AAN7TWD9_9MYCE</name>
<dbReference type="GO" id="GO:0000110">
    <property type="term" value="C:nucleotide-excision repair factor 1 complex"/>
    <property type="evidence" value="ECO:0007669"/>
    <property type="project" value="TreeGrafter"/>
</dbReference>
<dbReference type="EMBL" id="JAVFKY010000002">
    <property type="protein sequence ID" value="KAK5581094.1"/>
    <property type="molecule type" value="Genomic_DNA"/>
</dbReference>
<dbReference type="GO" id="GO:1901255">
    <property type="term" value="P:nucleotide-excision repair involved in interstrand cross-link repair"/>
    <property type="evidence" value="ECO:0007669"/>
    <property type="project" value="TreeGrafter"/>
</dbReference>
<organism evidence="12 13">
    <name type="scientific">Dictyostelium firmibasis</name>
    <dbReference type="NCBI Taxonomy" id="79012"/>
    <lineage>
        <taxon>Eukaryota</taxon>
        <taxon>Amoebozoa</taxon>
        <taxon>Evosea</taxon>
        <taxon>Eumycetozoa</taxon>
        <taxon>Dictyostelia</taxon>
        <taxon>Dictyosteliales</taxon>
        <taxon>Dictyosteliaceae</taxon>
        <taxon>Dictyostelium</taxon>
    </lineage>
</organism>
<dbReference type="SMART" id="SM00891">
    <property type="entry name" value="ERCC4"/>
    <property type="match status" value="1"/>
</dbReference>
<keyword evidence="4" id="KW-0255">Endonuclease</keyword>
<keyword evidence="6" id="KW-0378">Hydrolase</keyword>
<dbReference type="Gene3D" id="1.10.150.20">
    <property type="entry name" value="5' to 3' exonuclease, C-terminal subdomain"/>
    <property type="match status" value="1"/>
</dbReference>
<keyword evidence="7" id="KW-0238">DNA-binding</keyword>
<dbReference type="SUPFAM" id="SSF52980">
    <property type="entry name" value="Restriction endonuclease-like"/>
    <property type="match status" value="1"/>
</dbReference>
<evidence type="ECO:0000256" key="1">
    <source>
        <dbReference type="ARBA" id="ARBA00004123"/>
    </source>
</evidence>
<dbReference type="InterPro" id="IPR047520">
    <property type="entry name" value="XPF_nuclease"/>
</dbReference>
<protein>
    <recommendedName>
        <fullName evidence="11">ERCC4 domain-containing protein</fullName>
    </recommendedName>
</protein>
<dbReference type="GO" id="GO:0003697">
    <property type="term" value="F:single-stranded DNA binding"/>
    <property type="evidence" value="ECO:0007669"/>
    <property type="project" value="TreeGrafter"/>
</dbReference>
<reference evidence="12 13" key="1">
    <citation type="submission" date="2023-11" db="EMBL/GenBank/DDBJ databases">
        <title>Dfirmibasis_genome.</title>
        <authorList>
            <person name="Edelbroek B."/>
            <person name="Kjellin J."/>
            <person name="Jerlstrom-Hultqvist J."/>
            <person name="Soderbom F."/>
        </authorList>
    </citation>
    <scope>NUCLEOTIDE SEQUENCE [LARGE SCALE GENOMIC DNA]</scope>
    <source>
        <strain evidence="12 13">TNS-C-14</strain>
    </source>
</reference>
<dbReference type="InterPro" id="IPR006166">
    <property type="entry name" value="ERCC4_domain"/>
</dbReference>
<dbReference type="GO" id="GO:0000712">
    <property type="term" value="P:resolution of meiotic recombination intermediates"/>
    <property type="evidence" value="ECO:0007669"/>
    <property type="project" value="TreeGrafter"/>
</dbReference>
<accession>A0AAN7TWD9</accession>
<evidence type="ECO:0000256" key="4">
    <source>
        <dbReference type="ARBA" id="ARBA00022759"/>
    </source>
</evidence>
<dbReference type="CDD" id="cd20078">
    <property type="entry name" value="XPF_nuclease_XPF_euk"/>
    <property type="match status" value="1"/>
</dbReference>
<evidence type="ECO:0000256" key="5">
    <source>
        <dbReference type="ARBA" id="ARBA00022763"/>
    </source>
</evidence>
<sequence>MSLEFYKQIFEDCLNDDGLVVMGSGLGVHNIILGFLKYYSDSSDLVLFLDCQSNESLQNSYLFYHERLLNFGIKFSNLPTMVNVDTVTSSTKTNMYSKGGVYFGPASIFVLDFLTKRMPCNLISGIIIQNAHRITDTSIEYLLIKLFRQNNKNGFIKAFTTEPSSLVDEIGKLQRTMKYLHLKKLFLWPRFHQHISYILDRHPPDLVELSIGMTNSMKKIEESLHLNTQRCISSLIAINKLPRLNSGGNDSDSFDQILKQQLKPIWSKLNLHSKQLVSSVRLLNQLKNNLLVYDCVTFYGLLLYIQASSDSLKDGLQTTTSKYVDEVQPWLESKEAQNLFSAAQERVYRFKKLNTLKSPPKKLKTLDNDGICGSIGSTNLERTLTLEDNPKWNVLYQILQEIEEDKEKQGTILIFVKDESTVNQLGTYLDYGGYSFLLGKYEKFCINQEYLDELRKRREENNNTNNNNKSIPSNNNNNVNGGVGVGVGGVGGYSRYRRAKNFKDNRKQQIIETSKKKKGKGSIKDQNLFNMGIQLVDSHNKLNIPNPKFINQDGSDENNNNNLNINDASTIVSMNEEINGLNEFYELLSPPYIVIHPISKSLTILDEIRPTFIIVYDPDISITRQIEVYKAENPGTPIRLYFMTYSDSSEEYQYVSKLQKEKFAFEKLIREKTNLIIDTEQEGKIQLVDTSKLELLEDRKSNYLPRNSRLGGLMKNIDSSGQQQQKTIIIDSHEFKSSLPVVLHNNGYEIIPLRLEVGDFVLSPIHCIERKSISDLIGSFNSGRLFTQIEAMNRVYKNPILLIEFDPNQPFYLVAPEELQKDYLSPFSLSSKLVFLTKSFPKLRVIWSRSYYCTTKIYDQIKDGYPEPDPSMVNVIPEVNEDQNYNFNAQDVLRTMPGVNDKNINLIMDNVEDLFHLSKLSLSELSSIMNDSINDNKNATLLFNFFNNQLNQ</sequence>
<evidence type="ECO:0000256" key="9">
    <source>
        <dbReference type="ARBA" id="ARBA00023242"/>
    </source>
</evidence>